<name>A0A3D8PBP9_9RHOB</name>
<feature type="transmembrane region" description="Helical" evidence="6">
    <location>
        <begin position="29"/>
        <end position="50"/>
    </location>
</feature>
<evidence type="ECO:0000256" key="2">
    <source>
        <dbReference type="ARBA" id="ARBA00022475"/>
    </source>
</evidence>
<accession>A0A3D8PBP9</accession>
<evidence type="ECO:0000256" key="4">
    <source>
        <dbReference type="ARBA" id="ARBA00022989"/>
    </source>
</evidence>
<dbReference type="PANTHER" id="PTHR30482">
    <property type="entry name" value="HIGH-AFFINITY BRANCHED-CHAIN AMINO ACID TRANSPORT SYSTEM PERMEASE"/>
    <property type="match status" value="1"/>
</dbReference>
<evidence type="ECO:0000313" key="7">
    <source>
        <dbReference type="EMBL" id="RDW12589.1"/>
    </source>
</evidence>
<dbReference type="GO" id="GO:0015658">
    <property type="term" value="F:branched-chain amino acid transmembrane transporter activity"/>
    <property type="evidence" value="ECO:0007669"/>
    <property type="project" value="InterPro"/>
</dbReference>
<comment type="caution">
    <text evidence="7">The sequence shown here is derived from an EMBL/GenBank/DDBJ whole genome shotgun (WGS) entry which is preliminary data.</text>
</comment>
<feature type="transmembrane region" description="Helical" evidence="6">
    <location>
        <begin position="85"/>
        <end position="102"/>
    </location>
</feature>
<evidence type="ECO:0000256" key="1">
    <source>
        <dbReference type="ARBA" id="ARBA00004651"/>
    </source>
</evidence>
<evidence type="ECO:0000256" key="6">
    <source>
        <dbReference type="SAM" id="Phobius"/>
    </source>
</evidence>
<dbReference type="Pfam" id="PF02653">
    <property type="entry name" value="BPD_transp_2"/>
    <property type="match status" value="1"/>
</dbReference>
<dbReference type="Proteomes" id="UP000256679">
    <property type="component" value="Unassembled WGS sequence"/>
</dbReference>
<comment type="subcellular location">
    <subcellularLocation>
        <location evidence="1">Cell membrane</location>
        <topology evidence="1">Multi-pass membrane protein</topology>
    </subcellularLocation>
</comment>
<keyword evidence="3 6" id="KW-0812">Transmembrane</keyword>
<keyword evidence="8" id="KW-1185">Reference proteome</keyword>
<dbReference type="CDD" id="cd06581">
    <property type="entry name" value="TM_PBP1_LivM_like"/>
    <property type="match status" value="1"/>
</dbReference>
<keyword evidence="5 6" id="KW-0472">Membrane</keyword>
<keyword evidence="2" id="KW-1003">Cell membrane</keyword>
<evidence type="ECO:0000313" key="8">
    <source>
        <dbReference type="Proteomes" id="UP000256679"/>
    </source>
</evidence>
<gene>
    <name evidence="7" type="ORF">DIE28_12855</name>
</gene>
<dbReference type="AlphaFoldDB" id="A0A3D8PBP9"/>
<feature type="transmembrane region" description="Helical" evidence="6">
    <location>
        <begin position="255"/>
        <end position="276"/>
    </location>
</feature>
<evidence type="ECO:0000256" key="3">
    <source>
        <dbReference type="ARBA" id="ARBA00022692"/>
    </source>
</evidence>
<organism evidence="7 8">
    <name type="scientific">Paracoccus thiocyanatus</name>
    <dbReference type="NCBI Taxonomy" id="34006"/>
    <lineage>
        <taxon>Bacteria</taxon>
        <taxon>Pseudomonadati</taxon>
        <taxon>Pseudomonadota</taxon>
        <taxon>Alphaproteobacteria</taxon>
        <taxon>Rhodobacterales</taxon>
        <taxon>Paracoccaceae</taxon>
        <taxon>Paracoccus</taxon>
    </lineage>
</organism>
<proteinExistence type="predicted"/>
<evidence type="ECO:0000256" key="5">
    <source>
        <dbReference type="ARBA" id="ARBA00023136"/>
    </source>
</evidence>
<sequence length="319" mass="33311">MPRLTAKSATLLVLAALIAVTPFFFPSGYYYRVGALIFVNGLAVTGIVILTGYAGQISLGHAGFAGIGGYACALAPTHLGLHPSLAVVLGAVISAVLAYLVGRPILRLKGYYLAVATLGFGILVAMVLNNERQLTGGPDGIAVPELGLRGLLKDWGLDLTNGQFWYFFCGIALLIGAWIALNLHQSPGGRALRALHGSEIAAGTVGIDVARVKLQAFVISAVYASVAGSLVALQNKFITPDIAGFMHSIEMVTMAVLGGAGSVLGAIFGAGILTLLPQVLTVLAEYEQLVLGLVMMLVMIFLREGLLPSVLRKLRGRGE</sequence>
<reference evidence="7 8" key="1">
    <citation type="submission" date="2018-05" db="EMBL/GenBank/DDBJ databases">
        <title>Whole genome sequencing of Paracoccus thiocyanatus SST.</title>
        <authorList>
            <person name="Ghosh W."/>
            <person name="Rameez M.J."/>
            <person name="Roy C."/>
        </authorList>
    </citation>
    <scope>NUCLEOTIDE SEQUENCE [LARGE SCALE GENOMIC DNA]</scope>
    <source>
        <strain evidence="7 8">SST</strain>
    </source>
</reference>
<feature type="transmembrane region" description="Helical" evidence="6">
    <location>
        <begin position="111"/>
        <end position="128"/>
    </location>
</feature>
<protein>
    <submittedName>
        <fullName evidence="7">Branched-chain amino acid ABC transporter permease</fullName>
    </submittedName>
</protein>
<feature type="transmembrane region" description="Helical" evidence="6">
    <location>
        <begin position="288"/>
        <end position="307"/>
    </location>
</feature>
<dbReference type="InterPro" id="IPR001851">
    <property type="entry name" value="ABC_transp_permease"/>
</dbReference>
<feature type="transmembrane region" description="Helical" evidence="6">
    <location>
        <begin position="164"/>
        <end position="183"/>
    </location>
</feature>
<dbReference type="EMBL" id="QFCQ01000078">
    <property type="protein sequence ID" value="RDW12589.1"/>
    <property type="molecule type" value="Genomic_DNA"/>
</dbReference>
<keyword evidence="4 6" id="KW-1133">Transmembrane helix</keyword>
<dbReference type="RefSeq" id="WP_115756393.1">
    <property type="nucleotide sequence ID" value="NZ_QFCQ01000078.1"/>
</dbReference>
<dbReference type="PANTHER" id="PTHR30482:SF18">
    <property type="entry name" value="BRANCHED AMINO ACID TRANSPORT SYSTEM PERMEASE"/>
    <property type="match status" value="1"/>
</dbReference>
<dbReference type="GO" id="GO:0005886">
    <property type="term" value="C:plasma membrane"/>
    <property type="evidence" value="ECO:0007669"/>
    <property type="project" value="UniProtKB-SubCell"/>
</dbReference>
<dbReference type="InterPro" id="IPR043428">
    <property type="entry name" value="LivM-like"/>
</dbReference>